<name>A0A2C8F3X8_9BACT</name>
<dbReference type="KEGG" id="pprf:DPRO_0193"/>
<organism evidence="1 2">
    <name type="scientific">Pseudodesulfovibrio profundus</name>
    <dbReference type="NCBI Taxonomy" id="57320"/>
    <lineage>
        <taxon>Bacteria</taxon>
        <taxon>Pseudomonadati</taxon>
        <taxon>Thermodesulfobacteriota</taxon>
        <taxon>Desulfovibrionia</taxon>
        <taxon>Desulfovibrionales</taxon>
        <taxon>Desulfovibrionaceae</taxon>
    </lineage>
</organism>
<evidence type="ECO:0000313" key="2">
    <source>
        <dbReference type="Proteomes" id="UP000219215"/>
    </source>
</evidence>
<dbReference type="AlphaFoldDB" id="A0A2C8F3X8"/>
<gene>
    <name evidence="1" type="ORF">DPRO_0193</name>
</gene>
<keyword evidence="2" id="KW-1185">Reference proteome</keyword>
<accession>A0A2C8F3X8</accession>
<dbReference type="Proteomes" id="UP000219215">
    <property type="component" value="Chromosome DPRO"/>
</dbReference>
<reference evidence="2" key="1">
    <citation type="submission" date="2017-09" db="EMBL/GenBank/DDBJ databases">
        <authorList>
            <person name="Regsiter A."/>
            <person name="William W."/>
        </authorList>
    </citation>
    <scope>NUCLEOTIDE SEQUENCE [LARGE SCALE GENOMIC DNA]</scope>
    <source>
        <strain evidence="2">500-1</strain>
    </source>
</reference>
<proteinExistence type="predicted"/>
<dbReference type="EMBL" id="LT907975">
    <property type="protein sequence ID" value="SOB57072.1"/>
    <property type="molecule type" value="Genomic_DNA"/>
</dbReference>
<protein>
    <submittedName>
        <fullName evidence="1">Uncharacterized protein</fullName>
    </submittedName>
</protein>
<evidence type="ECO:0000313" key="1">
    <source>
        <dbReference type="EMBL" id="SOB57072.1"/>
    </source>
</evidence>
<sequence>MTRQKGRSNVPPRFWPYLYIGIKQRIAVYMDMVAPNCVGVHLEKLST</sequence>